<reference evidence="5" key="1">
    <citation type="journal article" date="2023" name="G3 (Bethesda)">
        <title>Whole genome assemblies of Zophobas morio and Tenebrio molitor.</title>
        <authorList>
            <person name="Kaur S."/>
            <person name="Stinson S.A."/>
            <person name="diCenzo G.C."/>
        </authorList>
    </citation>
    <scope>NUCLEOTIDE SEQUENCE</scope>
    <source>
        <strain evidence="5">QUZm001</strain>
    </source>
</reference>
<dbReference type="InterPro" id="IPR027417">
    <property type="entry name" value="P-loop_NTPase"/>
</dbReference>
<evidence type="ECO:0000256" key="3">
    <source>
        <dbReference type="ARBA" id="ARBA00022777"/>
    </source>
</evidence>
<keyword evidence="2" id="KW-0547">Nucleotide-binding</keyword>
<keyword evidence="3 4" id="KW-0418">Kinase</keyword>
<comment type="similarity">
    <text evidence="4">Belongs to the adenylate kinase family.</text>
</comment>
<dbReference type="GO" id="GO:0005524">
    <property type="term" value="F:ATP binding"/>
    <property type="evidence" value="ECO:0007669"/>
    <property type="project" value="InterPro"/>
</dbReference>
<dbReference type="Gene3D" id="3.40.50.300">
    <property type="entry name" value="P-loop containing nucleotide triphosphate hydrolases"/>
    <property type="match status" value="1"/>
</dbReference>
<gene>
    <name evidence="5" type="ORF">Zmor_020243</name>
</gene>
<proteinExistence type="inferred from homology"/>
<keyword evidence="6" id="KW-1185">Reference proteome</keyword>
<dbReference type="InterPro" id="IPR000850">
    <property type="entry name" value="Adenylat/UMP-CMP_kin"/>
</dbReference>
<evidence type="ECO:0000256" key="4">
    <source>
        <dbReference type="RuleBase" id="RU003330"/>
    </source>
</evidence>
<evidence type="ECO:0000256" key="2">
    <source>
        <dbReference type="ARBA" id="ARBA00022741"/>
    </source>
</evidence>
<dbReference type="SUPFAM" id="SSF52540">
    <property type="entry name" value="P-loop containing nucleoside triphosphate hydrolases"/>
    <property type="match status" value="1"/>
</dbReference>
<dbReference type="HAMAP" id="MF_00235">
    <property type="entry name" value="Adenylate_kinase_Adk"/>
    <property type="match status" value="1"/>
</dbReference>
<dbReference type="EMBL" id="JALNTZ010000006">
    <property type="protein sequence ID" value="KAJ3648439.1"/>
    <property type="molecule type" value="Genomic_DNA"/>
</dbReference>
<dbReference type="AlphaFoldDB" id="A0AA38I3Y6"/>
<sequence length="203" mass="23318">MTRTPKLGTKRVVFVLGPPGCGKNTQCRMVAKAFGFMYVSADQLLRNELQSAGSQYKARIESYMTDGKVVPGDITCRLLERYLQSARKINFLIAGFPKNEENREAWNKATKHKADVEFILCIECPEDVCMDRCLQRSSSTRNEDFLEILEKTITTFITETRPTIAYFESQRIIHFVNGNQSKEKVFEQIKKIFESYDIHPVGK</sequence>
<comment type="caution">
    <text evidence="5">The sequence shown here is derived from an EMBL/GenBank/DDBJ whole genome shotgun (WGS) entry which is preliminary data.</text>
</comment>
<accession>A0AA38I3Y6</accession>
<dbReference type="GO" id="GO:0019205">
    <property type="term" value="F:nucleobase-containing compound kinase activity"/>
    <property type="evidence" value="ECO:0007669"/>
    <property type="project" value="InterPro"/>
</dbReference>
<evidence type="ECO:0000256" key="1">
    <source>
        <dbReference type="ARBA" id="ARBA00022679"/>
    </source>
</evidence>
<evidence type="ECO:0000313" key="5">
    <source>
        <dbReference type="EMBL" id="KAJ3648439.1"/>
    </source>
</evidence>
<evidence type="ECO:0000313" key="6">
    <source>
        <dbReference type="Proteomes" id="UP001168821"/>
    </source>
</evidence>
<dbReference type="PRINTS" id="PR00094">
    <property type="entry name" value="ADENYLTKNASE"/>
</dbReference>
<dbReference type="CDD" id="cd01428">
    <property type="entry name" value="ADK"/>
    <property type="match status" value="1"/>
</dbReference>
<protein>
    <submittedName>
        <fullName evidence="5">Uncharacterized protein</fullName>
    </submittedName>
</protein>
<organism evidence="5 6">
    <name type="scientific">Zophobas morio</name>
    <dbReference type="NCBI Taxonomy" id="2755281"/>
    <lineage>
        <taxon>Eukaryota</taxon>
        <taxon>Metazoa</taxon>
        <taxon>Ecdysozoa</taxon>
        <taxon>Arthropoda</taxon>
        <taxon>Hexapoda</taxon>
        <taxon>Insecta</taxon>
        <taxon>Pterygota</taxon>
        <taxon>Neoptera</taxon>
        <taxon>Endopterygota</taxon>
        <taxon>Coleoptera</taxon>
        <taxon>Polyphaga</taxon>
        <taxon>Cucujiformia</taxon>
        <taxon>Tenebrionidae</taxon>
        <taxon>Zophobas</taxon>
    </lineage>
</organism>
<name>A0AA38I3Y6_9CUCU</name>
<dbReference type="Pfam" id="PF00406">
    <property type="entry name" value="ADK"/>
    <property type="match status" value="1"/>
</dbReference>
<keyword evidence="1 4" id="KW-0808">Transferase</keyword>
<dbReference type="Proteomes" id="UP001168821">
    <property type="component" value="Unassembled WGS sequence"/>
</dbReference>
<dbReference type="GO" id="GO:0006139">
    <property type="term" value="P:nucleobase-containing compound metabolic process"/>
    <property type="evidence" value="ECO:0007669"/>
    <property type="project" value="InterPro"/>
</dbReference>
<dbReference type="PANTHER" id="PTHR23359">
    <property type="entry name" value="NUCLEOTIDE KINASE"/>
    <property type="match status" value="1"/>
</dbReference>